<evidence type="ECO:0000313" key="3">
    <source>
        <dbReference type="Proteomes" id="UP001642260"/>
    </source>
</evidence>
<accession>A0ABC8JUU8</accession>
<dbReference type="Proteomes" id="UP001642260">
    <property type="component" value="Unassembled WGS sequence"/>
</dbReference>
<reference evidence="2 3" key="1">
    <citation type="submission" date="2022-03" db="EMBL/GenBank/DDBJ databases">
        <authorList>
            <person name="Macdonald S."/>
            <person name="Ahmed S."/>
            <person name="Newling K."/>
        </authorList>
    </citation>
    <scope>NUCLEOTIDE SEQUENCE [LARGE SCALE GENOMIC DNA]</scope>
</reference>
<sequence length="78" mass="8738">MDLSCTILGGSLLYVLTDYQFTITAYSWAVAYLVCMSIDLVYIKDVVTNISHEITDKPDWYTLPVVVPVGLYGINTQL</sequence>
<dbReference type="EMBL" id="CAKOAT010148043">
    <property type="protein sequence ID" value="CAH8342284.1"/>
    <property type="molecule type" value="Genomic_DNA"/>
</dbReference>
<organism evidence="2 3">
    <name type="scientific">Eruca vesicaria subsp. sativa</name>
    <name type="common">Garden rocket</name>
    <name type="synonym">Eruca sativa</name>
    <dbReference type="NCBI Taxonomy" id="29727"/>
    <lineage>
        <taxon>Eukaryota</taxon>
        <taxon>Viridiplantae</taxon>
        <taxon>Streptophyta</taxon>
        <taxon>Embryophyta</taxon>
        <taxon>Tracheophyta</taxon>
        <taxon>Spermatophyta</taxon>
        <taxon>Magnoliopsida</taxon>
        <taxon>eudicotyledons</taxon>
        <taxon>Gunneridae</taxon>
        <taxon>Pentapetalae</taxon>
        <taxon>rosids</taxon>
        <taxon>malvids</taxon>
        <taxon>Brassicales</taxon>
        <taxon>Brassicaceae</taxon>
        <taxon>Brassiceae</taxon>
        <taxon>Eruca</taxon>
    </lineage>
</organism>
<keyword evidence="1" id="KW-0812">Transmembrane</keyword>
<dbReference type="AlphaFoldDB" id="A0ABC8JUU8"/>
<keyword evidence="1" id="KW-1133">Transmembrane helix</keyword>
<keyword evidence="1" id="KW-0472">Membrane</keyword>
<evidence type="ECO:0000313" key="2">
    <source>
        <dbReference type="EMBL" id="CAH8342284.1"/>
    </source>
</evidence>
<gene>
    <name evidence="2" type="ORF">ERUC_LOCUS15831</name>
</gene>
<keyword evidence="3" id="KW-1185">Reference proteome</keyword>
<name>A0ABC8JUU8_ERUVS</name>
<proteinExistence type="predicted"/>
<evidence type="ECO:0000256" key="1">
    <source>
        <dbReference type="SAM" id="Phobius"/>
    </source>
</evidence>
<protein>
    <submittedName>
        <fullName evidence="2">Uncharacterized protein</fullName>
    </submittedName>
</protein>
<feature type="transmembrane region" description="Helical" evidence="1">
    <location>
        <begin position="23"/>
        <end position="43"/>
    </location>
</feature>
<comment type="caution">
    <text evidence="2">The sequence shown here is derived from an EMBL/GenBank/DDBJ whole genome shotgun (WGS) entry which is preliminary data.</text>
</comment>